<evidence type="ECO:0000256" key="5">
    <source>
        <dbReference type="ARBA" id="ARBA00023242"/>
    </source>
</evidence>
<sequence>MASHPTNRPQHKCTSDRLTQTQLDSNSEGKKRATLSLADRRATHTAVEKIRRDALNKRIQTLASLVPAPAGARPSKYRVINSTISHLQASREHRVLAARELRNLETEASTLRNEVNVWRLQAGRIPMREERRSASYHSIVNGEMEVDYGTGLEREFLEREAEHLADTKDDEGDEGDEDEDGHDAAIVGSNELETSLSGTNSNSPLPTSLIHPPPSPFSLLSLFLPNEVGFGTHSQRNSGENMFRYYQTNLWNSHTSSQHCTMSQRDIKLIH</sequence>
<proteinExistence type="predicted"/>
<dbReference type="InterPro" id="IPR011598">
    <property type="entry name" value="bHLH_dom"/>
</dbReference>
<keyword evidence="1" id="KW-0805">Transcription regulation</keyword>
<evidence type="ECO:0000256" key="7">
    <source>
        <dbReference type="SAM" id="MobiDB-lite"/>
    </source>
</evidence>
<dbReference type="PANTHER" id="PTHR10328">
    <property type="entry name" value="PROTEIN MAX MYC-ASSOCIATED FACTOR X"/>
    <property type="match status" value="1"/>
</dbReference>
<accession>A0ABR2ZJ95</accession>
<feature type="domain" description="BHLH" evidence="8">
    <location>
        <begin position="39"/>
        <end position="90"/>
    </location>
</feature>
<feature type="compositionally biased region" description="Acidic residues" evidence="7">
    <location>
        <begin position="168"/>
        <end position="181"/>
    </location>
</feature>
<evidence type="ECO:0000256" key="4">
    <source>
        <dbReference type="ARBA" id="ARBA00023163"/>
    </source>
</evidence>
<evidence type="ECO:0000256" key="6">
    <source>
        <dbReference type="SAM" id="Coils"/>
    </source>
</evidence>
<dbReference type="EMBL" id="JBBXMP010000141">
    <property type="protein sequence ID" value="KAL0061282.1"/>
    <property type="molecule type" value="Genomic_DNA"/>
</dbReference>
<dbReference type="PROSITE" id="PS50888">
    <property type="entry name" value="BHLH"/>
    <property type="match status" value="1"/>
</dbReference>
<comment type="caution">
    <text evidence="9">The sequence shown here is derived from an EMBL/GenBank/DDBJ whole genome shotgun (WGS) entry which is preliminary data.</text>
</comment>
<evidence type="ECO:0000259" key="8">
    <source>
        <dbReference type="PROSITE" id="PS50888"/>
    </source>
</evidence>
<name>A0ABR2ZJ95_9AGAR</name>
<organism evidence="9 10">
    <name type="scientific">Marasmius tenuissimus</name>
    <dbReference type="NCBI Taxonomy" id="585030"/>
    <lineage>
        <taxon>Eukaryota</taxon>
        <taxon>Fungi</taxon>
        <taxon>Dikarya</taxon>
        <taxon>Basidiomycota</taxon>
        <taxon>Agaricomycotina</taxon>
        <taxon>Agaricomycetes</taxon>
        <taxon>Agaricomycetidae</taxon>
        <taxon>Agaricales</taxon>
        <taxon>Marasmiineae</taxon>
        <taxon>Marasmiaceae</taxon>
        <taxon>Marasmius</taxon>
    </lineage>
</organism>
<keyword evidence="5" id="KW-0539">Nucleus</keyword>
<feature type="coiled-coil region" evidence="6">
    <location>
        <begin position="87"/>
        <end position="121"/>
    </location>
</feature>
<dbReference type="Proteomes" id="UP001437256">
    <property type="component" value="Unassembled WGS sequence"/>
</dbReference>
<protein>
    <recommendedName>
        <fullName evidence="8">BHLH domain-containing protein</fullName>
    </recommendedName>
</protein>
<feature type="compositionally biased region" description="Polar residues" evidence="7">
    <location>
        <begin position="16"/>
        <end position="26"/>
    </location>
</feature>
<dbReference type="Gene3D" id="4.10.280.10">
    <property type="entry name" value="Helix-loop-helix DNA-binding domain"/>
    <property type="match status" value="1"/>
</dbReference>
<dbReference type="PANTHER" id="PTHR10328:SF3">
    <property type="entry name" value="PROTEIN MAX"/>
    <property type="match status" value="1"/>
</dbReference>
<keyword evidence="4" id="KW-0804">Transcription</keyword>
<gene>
    <name evidence="9" type="ORF">AAF712_011900</name>
</gene>
<feature type="region of interest" description="Disordered" evidence="7">
    <location>
        <begin position="164"/>
        <end position="183"/>
    </location>
</feature>
<keyword evidence="10" id="KW-1185">Reference proteome</keyword>
<dbReference type="SMART" id="SM00353">
    <property type="entry name" value="HLH"/>
    <property type="match status" value="1"/>
</dbReference>
<evidence type="ECO:0000256" key="1">
    <source>
        <dbReference type="ARBA" id="ARBA00023015"/>
    </source>
</evidence>
<dbReference type="InterPro" id="IPR036638">
    <property type="entry name" value="HLH_DNA-bd_sf"/>
</dbReference>
<dbReference type="SUPFAM" id="SSF47459">
    <property type="entry name" value="HLH, helix-loop-helix DNA-binding domain"/>
    <property type="match status" value="1"/>
</dbReference>
<keyword evidence="2" id="KW-0238">DNA-binding</keyword>
<feature type="region of interest" description="Disordered" evidence="7">
    <location>
        <begin position="1"/>
        <end position="32"/>
    </location>
</feature>
<keyword evidence="6" id="KW-0175">Coiled coil</keyword>
<dbReference type="Pfam" id="PF00010">
    <property type="entry name" value="HLH"/>
    <property type="match status" value="1"/>
</dbReference>
<evidence type="ECO:0000313" key="9">
    <source>
        <dbReference type="EMBL" id="KAL0061282.1"/>
    </source>
</evidence>
<evidence type="ECO:0000256" key="3">
    <source>
        <dbReference type="ARBA" id="ARBA00023159"/>
    </source>
</evidence>
<keyword evidence="3" id="KW-0010">Activator</keyword>
<reference evidence="9 10" key="1">
    <citation type="submission" date="2024-05" db="EMBL/GenBank/DDBJ databases">
        <title>A draft genome resource for the thread blight pathogen Marasmius tenuissimus strain MS-2.</title>
        <authorList>
            <person name="Yulfo-Soto G.E."/>
            <person name="Baruah I.K."/>
            <person name="Amoako-Attah I."/>
            <person name="Bukari Y."/>
            <person name="Meinhardt L.W."/>
            <person name="Bailey B.A."/>
            <person name="Cohen S.P."/>
        </authorList>
    </citation>
    <scope>NUCLEOTIDE SEQUENCE [LARGE SCALE GENOMIC DNA]</scope>
    <source>
        <strain evidence="9 10">MS-2</strain>
    </source>
</reference>
<evidence type="ECO:0000313" key="10">
    <source>
        <dbReference type="Proteomes" id="UP001437256"/>
    </source>
</evidence>
<evidence type="ECO:0000256" key="2">
    <source>
        <dbReference type="ARBA" id="ARBA00023125"/>
    </source>
</evidence>